<protein>
    <submittedName>
        <fullName evidence="1">Uncharacterized protein</fullName>
    </submittedName>
</protein>
<name>A0ABS3MD51_9BRAD</name>
<accession>A0ABS3MD51</accession>
<organism evidence="1 2">
    <name type="scientific">Bradyrhizobium quebecense</name>
    <dbReference type="NCBI Taxonomy" id="2748629"/>
    <lineage>
        <taxon>Bacteria</taxon>
        <taxon>Pseudomonadati</taxon>
        <taxon>Pseudomonadota</taxon>
        <taxon>Alphaproteobacteria</taxon>
        <taxon>Hyphomicrobiales</taxon>
        <taxon>Nitrobacteraceae</taxon>
        <taxon>Bradyrhizobium</taxon>
    </lineage>
</organism>
<comment type="caution">
    <text evidence="1">The sequence shown here is derived from an EMBL/GenBank/DDBJ whole genome shotgun (WGS) entry which is preliminary data.</text>
</comment>
<evidence type="ECO:0000313" key="1">
    <source>
        <dbReference type="EMBL" id="MBO1429313.1"/>
    </source>
</evidence>
<proteinExistence type="predicted"/>
<dbReference type="Proteomes" id="UP000692816">
    <property type="component" value="Unassembled WGS sequence"/>
</dbReference>
<keyword evidence="2" id="KW-1185">Reference proteome</keyword>
<dbReference type="RefSeq" id="WP_207831609.1">
    <property type="nucleotide sequence ID" value="NZ_CP088022.1"/>
</dbReference>
<evidence type="ECO:0000313" key="2">
    <source>
        <dbReference type="Proteomes" id="UP000692816"/>
    </source>
</evidence>
<reference evidence="1" key="1">
    <citation type="journal article" date="2021" name="Int. J. Syst. Evol. Microbiol.">
        <title>Bradyrhizobium septentrionale sp. nov. (sv. septentrionale) and Bradyrhizobium quebecense sp. nov. (sv. septentrionale) associated with legumes native to Canada possess rearranged symbiosis genes and numerous insertion sequences.</title>
        <authorList>
            <person name="Bromfield E.S.P."/>
            <person name="Cloutier S."/>
        </authorList>
    </citation>
    <scope>NUCLEOTIDE SEQUENCE</scope>
    <source>
        <strain evidence="1">12S5</strain>
    </source>
</reference>
<dbReference type="EMBL" id="JAGEPA010000001">
    <property type="protein sequence ID" value="MBO1429313.1"/>
    <property type="molecule type" value="Genomic_DNA"/>
</dbReference>
<gene>
    <name evidence="1" type="ORF">J4P68_07685</name>
</gene>
<sequence length="77" mass="8154">MMKPLSASISHGLRNIFRFGRAACSITIVVVSATGNLGYRERISLASPAPSMVPGITISLKTRSILAGLKQFQCGFG</sequence>